<feature type="chain" id="PRO_5042003372" description="Mitochondrial import inner membrane translocase subunit TIM16" evidence="21">
    <location>
        <begin position="17"/>
        <end position="559"/>
    </location>
</feature>
<reference evidence="23" key="1">
    <citation type="submission" date="2021-12" db="EMBL/GenBank/DDBJ databases">
        <title>Comparative genomics, transcriptomics and evolutionary studies reveal genomic signatures of adaptation to plant cell wall in hemibiotrophic fungi.</title>
        <authorList>
            <consortium name="DOE Joint Genome Institute"/>
            <person name="Baroncelli R."/>
            <person name="Diaz J.F."/>
            <person name="Benocci T."/>
            <person name="Peng M."/>
            <person name="Battaglia E."/>
            <person name="Haridas S."/>
            <person name="Andreopoulos W."/>
            <person name="Labutti K."/>
            <person name="Pangilinan J."/>
            <person name="Floch G.L."/>
            <person name="Makela M.R."/>
            <person name="Henrissat B."/>
            <person name="Grigoriev I.V."/>
            <person name="Crouch J.A."/>
            <person name="De Vries R.P."/>
            <person name="Sukno S.A."/>
            <person name="Thon M.R."/>
        </authorList>
    </citation>
    <scope>NUCLEOTIDE SEQUENCE</scope>
    <source>
        <strain evidence="23">CBS 112980</strain>
    </source>
</reference>
<evidence type="ECO:0000256" key="15">
    <source>
        <dbReference type="ARBA" id="ARBA00023128"/>
    </source>
</evidence>
<evidence type="ECO:0000256" key="19">
    <source>
        <dbReference type="ARBA" id="ARBA00031407"/>
    </source>
</evidence>
<comment type="similarity">
    <text evidence="4">Belongs to the TIM16/PAM16 family.</text>
</comment>
<evidence type="ECO:0000256" key="9">
    <source>
        <dbReference type="ARBA" id="ARBA00022723"/>
    </source>
</evidence>
<dbReference type="PANTHER" id="PTHR40088:SF1">
    <property type="entry name" value="PECTATE LYASE PEL9"/>
    <property type="match status" value="1"/>
</dbReference>
<dbReference type="InterPro" id="IPR039513">
    <property type="entry name" value="PL-6"/>
</dbReference>
<evidence type="ECO:0000313" key="23">
    <source>
        <dbReference type="EMBL" id="KAK1724992.1"/>
    </source>
</evidence>
<comment type="caution">
    <text evidence="23">The sequence shown here is derived from an EMBL/GenBank/DDBJ whole genome shotgun (WGS) entry which is preliminary data.</text>
</comment>
<evidence type="ECO:0000256" key="17">
    <source>
        <dbReference type="ARBA" id="ARBA00023239"/>
    </source>
</evidence>
<evidence type="ECO:0000256" key="1">
    <source>
        <dbReference type="ARBA" id="ARBA00001913"/>
    </source>
</evidence>
<dbReference type="AlphaFoldDB" id="A0AAD8XF61"/>
<keyword evidence="12" id="KW-0106">Calcium</keyword>
<keyword evidence="13" id="KW-0653">Protein transport</keyword>
<evidence type="ECO:0000313" key="24">
    <source>
        <dbReference type="Proteomes" id="UP001244207"/>
    </source>
</evidence>
<evidence type="ECO:0000256" key="4">
    <source>
        <dbReference type="ARBA" id="ARBA00008817"/>
    </source>
</evidence>
<evidence type="ECO:0000256" key="2">
    <source>
        <dbReference type="ARBA" id="ARBA00004613"/>
    </source>
</evidence>
<accession>A0AAD8XF61</accession>
<evidence type="ECO:0000256" key="10">
    <source>
        <dbReference type="ARBA" id="ARBA00022729"/>
    </source>
</evidence>
<dbReference type="InterPro" id="IPR036869">
    <property type="entry name" value="J_dom_sf"/>
</dbReference>
<dbReference type="Pfam" id="PF22842">
    <property type="entry name" value="Pel9A-like_beta_helix"/>
    <property type="match status" value="1"/>
</dbReference>
<keyword evidence="7" id="KW-0813">Transport</keyword>
<dbReference type="GO" id="GO:0005743">
    <property type="term" value="C:mitochondrial inner membrane"/>
    <property type="evidence" value="ECO:0007669"/>
    <property type="project" value="UniProtKB-SubCell"/>
</dbReference>
<dbReference type="Pfam" id="PF14592">
    <property type="entry name" value="Chondroitinas_B"/>
    <property type="match status" value="1"/>
</dbReference>
<keyword evidence="16" id="KW-0472">Membrane</keyword>
<proteinExistence type="inferred from homology"/>
<organism evidence="23 24">
    <name type="scientific">Glomerella acutata</name>
    <name type="common">Colletotrichum acutatum</name>
    <dbReference type="NCBI Taxonomy" id="27357"/>
    <lineage>
        <taxon>Eukaryota</taxon>
        <taxon>Fungi</taxon>
        <taxon>Dikarya</taxon>
        <taxon>Ascomycota</taxon>
        <taxon>Pezizomycotina</taxon>
        <taxon>Sordariomycetes</taxon>
        <taxon>Hypocreomycetidae</taxon>
        <taxon>Glomerellales</taxon>
        <taxon>Glomerellaceae</taxon>
        <taxon>Colletotrichum</taxon>
        <taxon>Colletotrichum acutatum species complex</taxon>
    </lineage>
</organism>
<dbReference type="Gene3D" id="1.10.287.110">
    <property type="entry name" value="DnaJ domain"/>
    <property type="match status" value="1"/>
</dbReference>
<dbReference type="FunFam" id="1.10.287.110:FF:000006">
    <property type="entry name" value="Import inner membrane translocase subunit TIM16"/>
    <property type="match status" value="1"/>
</dbReference>
<evidence type="ECO:0000256" key="21">
    <source>
        <dbReference type="SAM" id="SignalP"/>
    </source>
</evidence>
<keyword evidence="24" id="KW-1185">Reference proteome</keyword>
<evidence type="ECO:0000256" key="18">
    <source>
        <dbReference type="ARBA" id="ARBA00030422"/>
    </source>
</evidence>
<evidence type="ECO:0000256" key="20">
    <source>
        <dbReference type="ARBA" id="ARBA00038263"/>
    </source>
</evidence>
<dbReference type="EMBL" id="JAHMHS010000046">
    <property type="protein sequence ID" value="KAK1724992.1"/>
    <property type="molecule type" value="Genomic_DNA"/>
</dbReference>
<comment type="cofactor">
    <cofactor evidence="1">
        <name>Ca(2+)</name>
        <dbReference type="ChEBI" id="CHEBI:29108"/>
    </cofactor>
</comment>
<dbReference type="GO" id="GO:0046872">
    <property type="term" value="F:metal ion binding"/>
    <property type="evidence" value="ECO:0007669"/>
    <property type="project" value="UniProtKB-KW"/>
</dbReference>
<keyword evidence="9" id="KW-0479">Metal-binding</keyword>
<evidence type="ECO:0000256" key="11">
    <source>
        <dbReference type="ARBA" id="ARBA00022792"/>
    </source>
</evidence>
<evidence type="ECO:0000256" key="16">
    <source>
        <dbReference type="ARBA" id="ARBA00023136"/>
    </source>
</evidence>
<evidence type="ECO:0000256" key="13">
    <source>
        <dbReference type="ARBA" id="ARBA00022927"/>
    </source>
</evidence>
<dbReference type="GO" id="GO:0016837">
    <property type="term" value="F:carbon-oxygen lyase activity, acting on polysaccharides"/>
    <property type="evidence" value="ECO:0007669"/>
    <property type="project" value="TreeGrafter"/>
</dbReference>
<evidence type="ECO:0000256" key="14">
    <source>
        <dbReference type="ARBA" id="ARBA00023010"/>
    </source>
</evidence>
<dbReference type="Gene3D" id="2.160.20.10">
    <property type="entry name" value="Single-stranded right-handed beta-helix, Pectin lyase-like"/>
    <property type="match status" value="1"/>
</dbReference>
<evidence type="ECO:0000256" key="8">
    <source>
        <dbReference type="ARBA" id="ARBA00022525"/>
    </source>
</evidence>
<dbReference type="GO" id="GO:0005576">
    <property type="term" value="C:extracellular region"/>
    <property type="evidence" value="ECO:0007669"/>
    <property type="project" value="UniProtKB-SubCell"/>
</dbReference>
<dbReference type="InterPro" id="IPR011050">
    <property type="entry name" value="Pectin_lyase_fold/virulence"/>
</dbReference>
<evidence type="ECO:0000256" key="3">
    <source>
        <dbReference type="ARBA" id="ARBA00004637"/>
    </source>
</evidence>
<evidence type="ECO:0000256" key="5">
    <source>
        <dbReference type="ARBA" id="ARBA00013571"/>
    </source>
</evidence>
<dbReference type="GO" id="GO:0015031">
    <property type="term" value="P:protein transport"/>
    <property type="evidence" value="ECO:0007669"/>
    <property type="project" value="UniProtKB-KW"/>
</dbReference>
<evidence type="ECO:0000256" key="7">
    <source>
        <dbReference type="ARBA" id="ARBA00022448"/>
    </source>
</evidence>
<keyword evidence="15" id="KW-0496">Mitochondrion</keyword>
<evidence type="ECO:0000256" key="12">
    <source>
        <dbReference type="ARBA" id="ARBA00022837"/>
    </source>
</evidence>
<feature type="domain" description="Pel9A-like right handed beta-helix region" evidence="22">
    <location>
        <begin position="140"/>
        <end position="319"/>
    </location>
</feature>
<dbReference type="Pfam" id="PF03656">
    <property type="entry name" value="Pam16"/>
    <property type="match status" value="1"/>
</dbReference>
<comment type="subcellular location">
    <subcellularLocation>
        <location evidence="3">Mitochondrion inner membrane</location>
        <topology evidence="3">Peripheral membrane protein</topology>
    </subcellularLocation>
    <subcellularLocation>
        <location evidence="2">Secreted</location>
    </subcellularLocation>
</comment>
<dbReference type="RefSeq" id="XP_060365047.1">
    <property type="nucleotide sequence ID" value="XM_060514157.1"/>
</dbReference>
<evidence type="ECO:0000259" key="22">
    <source>
        <dbReference type="Pfam" id="PF22842"/>
    </source>
</evidence>
<sequence>MGLYRFLIAILPVVLAADLYVAPAGSDSAAGTLAAPLKSIQVAVDKAVAGDTIYLRAGTYSPTTNIKITKSGTSAKPYTLTAYNDEAVTIDGEALPGTPGALDSSLANADRGVLHIEGANYWKFYKLTIINGPYGVYLRDGSNNYFERIVTHDNYETGFQMQGTLSNNQVIYLDSYRNRDPRKNGESADGFACKEGSGTGNILKGARLWENVDDGLDLWEFKSPVTIMDTISWGNGVNRWGFTDFQGDGNGFKLGGGDAADVGSANHVITNSIAFNNAAKGFTDNKQPGNFQFTRNTAYNNGAVGFQTITTKSTLKSNVAAANSATTAKSGQTSLVSGTTSSGNSWDGSATWSASSFKSVDVSLVKGARQANGKIVASNFLIPTSGEAIVIKHKSASINNIPTALRAEATITANMAYRLITQVVFVGTRIVGRSFAAAYKQAQASSEYARAQAKNGNAPAGTKGAGSGGSGMTLDEACKILNVEAPGKNGADANAGEVMERFKKLFDVNDPKKGGSFYLQSKVLRARERLEKEIGPLVEKEEVEAEVKEGFKPKIYKDR</sequence>
<feature type="signal peptide" evidence="21">
    <location>
        <begin position="1"/>
        <end position="16"/>
    </location>
</feature>
<protein>
    <recommendedName>
        <fullName evidence="6">Mitochondrial import inner membrane translocase subunit TIM16</fullName>
    </recommendedName>
    <alternativeName>
        <fullName evidence="5">Mitochondrial import inner membrane translocase subunit tim16</fullName>
    </alternativeName>
    <alternativeName>
        <fullName evidence="18 19">Presequence translocated-associated motor subunit PAM16</fullName>
    </alternativeName>
</protein>
<gene>
    <name evidence="23" type="ORF">BDZ83DRAFT_752172</name>
</gene>
<keyword evidence="11" id="KW-0999">Mitochondrion inner membrane</keyword>
<dbReference type="Proteomes" id="UP001244207">
    <property type="component" value="Unassembled WGS sequence"/>
</dbReference>
<keyword evidence="17 23" id="KW-0456">Lyase</keyword>
<dbReference type="PANTHER" id="PTHR40088">
    <property type="entry name" value="PECTATE LYASE (EUROFUNG)"/>
    <property type="match status" value="1"/>
</dbReference>
<evidence type="ECO:0000256" key="6">
    <source>
        <dbReference type="ARBA" id="ARBA00020721"/>
    </source>
</evidence>
<dbReference type="InterPro" id="IPR012334">
    <property type="entry name" value="Pectin_lyas_fold"/>
</dbReference>
<name>A0AAD8XF61_GLOAC</name>
<dbReference type="InterPro" id="IPR053868">
    <property type="entry name" value="Pel9A-like_beta_helix"/>
</dbReference>
<keyword evidence="10 21" id="KW-0732">Signal</keyword>
<keyword evidence="14" id="KW-0811">Translocation</keyword>
<dbReference type="GeneID" id="85398055"/>
<keyword evidence="8" id="KW-0964">Secreted</keyword>
<comment type="similarity">
    <text evidence="20">Belongs to the polysaccharide lyase 9 family.</text>
</comment>
<dbReference type="InterPro" id="IPR052052">
    <property type="entry name" value="Polysaccharide_Lyase_9"/>
</dbReference>
<dbReference type="SUPFAM" id="SSF51126">
    <property type="entry name" value="Pectin lyase-like"/>
    <property type="match status" value="1"/>
</dbReference>